<feature type="domain" description="PPIase cyclophilin-type" evidence="5">
    <location>
        <begin position="35"/>
        <end position="191"/>
    </location>
</feature>
<gene>
    <name evidence="6" type="ORF">BRCON_2618</name>
</gene>
<dbReference type="EMBL" id="CP030759">
    <property type="protein sequence ID" value="AXA37360.1"/>
    <property type="molecule type" value="Genomic_DNA"/>
</dbReference>
<evidence type="ECO:0000313" key="6">
    <source>
        <dbReference type="EMBL" id="AXA37360.1"/>
    </source>
</evidence>
<dbReference type="SUPFAM" id="SSF50891">
    <property type="entry name" value="Cyclophilin-like"/>
    <property type="match status" value="1"/>
</dbReference>
<comment type="function">
    <text evidence="3">PPIases accelerate the folding of proteins. It catalyzes the cis-trans isomerization of proline imidic peptide bonds in oligopeptides.</text>
</comment>
<dbReference type="GO" id="GO:0003755">
    <property type="term" value="F:peptidyl-prolyl cis-trans isomerase activity"/>
    <property type="evidence" value="ECO:0007669"/>
    <property type="project" value="UniProtKB-UniRule"/>
</dbReference>
<evidence type="ECO:0000259" key="5">
    <source>
        <dbReference type="PROSITE" id="PS50072"/>
    </source>
</evidence>
<dbReference type="EC" id="5.2.1.8" evidence="3"/>
<keyword evidence="2 3" id="KW-0413">Isomerase</keyword>
<evidence type="ECO:0000313" key="7">
    <source>
        <dbReference type="Proteomes" id="UP000262583"/>
    </source>
</evidence>
<evidence type="ECO:0000256" key="1">
    <source>
        <dbReference type="ARBA" id="ARBA00023110"/>
    </source>
</evidence>
<dbReference type="PANTHER" id="PTHR45625:SF4">
    <property type="entry name" value="PEPTIDYLPROLYL ISOMERASE DOMAIN AND WD REPEAT-CONTAINING PROTEIN 1"/>
    <property type="match status" value="1"/>
</dbReference>
<feature type="compositionally biased region" description="Low complexity" evidence="4">
    <location>
        <begin position="234"/>
        <end position="246"/>
    </location>
</feature>
<reference evidence="6 7" key="1">
    <citation type="submission" date="2018-05" db="EMBL/GenBank/DDBJ databases">
        <title>A metagenomic window into the 2 km-deep terrestrial subsurface aquifer revealed taxonomically and functionally diverse microbial community comprising novel uncultured bacterial lineages.</title>
        <authorList>
            <person name="Kadnikov V.V."/>
            <person name="Mardanov A.V."/>
            <person name="Beletsky A.V."/>
            <person name="Banks D."/>
            <person name="Pimenov N.V."/>
            <person name="Frank Y.A."/>
            <person name="Karnachuk O.V."/>
            <person name="Ravin N.V."/>
        </authorList>
    </citation>
    <scope>NUCLEOTIDE SEQUENCE [LARGE SCALE GENOMIC DNA]</scope>
    <source>
        <strain evidence="6">BY</strain>
    </source>
</reference>
<dbReference type="PROSITE" id="PS50072">
    <property type="entry name" value="CSA_PPIASE_2"/>
    <property type="match status" value="1"/>
</dbReference>
<dbReference type="InterPro" id="IPR029000">
    <property type="entry name" value="Cyclophilin-like_dom_sf"/>
</dbReference>
<evidence type="ECO:0000256" key="2">
    <source>
        <dbReference type="ARBA" id="ARBA00023235"/>
    </source>
</evidence>
<evidence type="ECO:0000256" key="4">
    <source>
        <dbReference type="SAM" id="MobiDB-lite"/>
    </source>
</evidence>
<organism evidence="6 7">
    <name type="scientific">Sumerlaea chitinivorans</name>
    <dbReference type="NCBI Taxonomy" id="2250252"/>
    <lineage>
        <taxon>Bacteria</taxon>
        <taxon>Candidatus Sumerlaeota</taxon>
        <taxon>Candidatus Sumerlaeia</taxon>
        <taxon>Candidatus Sumerlaeales</taxon>
        <taxon>Candidatus Sumerlaeaceae</taxon>
        <taxon>Candidatus Sumerlaea</taxon>
    </lineage>
</organism>
<dbReference type="Pfam" id="PF00160">
    <property type="entry name" value="Pro_isomerase"/>
    <property type="match status" value="1"/>
</dbReference>
<dbReference type="Gene3D" id="2.40.100.10">
    <property type="entry name" value="Cyclophilin-like"/>
    <property type="match status" value="1"/>
</dbReference>
<dbReference type="Proteomes" id="UP000262583">
    <property type="component" value="Chromosome"/>
</dbReference>
<evidence type="ECO:0000256" key="3">
    <source>
        <dbReference type="RuleBase" id="RU363019"/>
    </source>
</evidence>
<protein>
    <recommendedName>
        <fullName evidence="3">Peptidyl-prolyl cis-trans isomerase</fullName>
        <shortName evidence="3">PPIase</shortName>
        <ecNumber evidence="3">5.2.1.8</ecNumber>
    </recommendedName>
</protein>
<comment type="similarity">
    <text evidence="3">Belongs to the cyclophilin-type PPIase family.</text>
</comment>
<keyword evidence="1 3" id="KW-0697">Rotamase</keyword>
<dbReference type="InterPro" id="IPR044666">
    <property type="entry name" value="Cyclophilin_A-like"/>
</dbReference>
<dbReference type="PRINTS" id="PR00153">
    <property type="entry name" value="CSAPPISMRASE"/>
</dbReference>
<dbReference type="CDD" id="cd00317">
    <property type="entry name" value="cyclophilin"/>
    <property type="match status" value="1"/>
</dbReference>
<dbReference type="PANTHER" id="PTHR45625">
    <property type="entry name" value="PEPTIDYL-PROLYL CIS-TRANS ISOMERASE-RELATED"/>
    <property type="match status" value="1"/>
</dbReference>
<name>A0A2Z4Y809_SUMC1</name>
<dbReference type="KEGG" id="schv:BRCON_2618"/>
<comment type="catalytic activity">
    <reaction evidence="3">
        <text>[protein]-peptidylproline (omega=180) = [protein]-peptidylproline (omega=0)</text>
        <dbReference type="Rhea" id="RHEA:16237"/>
        <dbReference type="Rhea" id="RHEA-COMP:10747"/>
        <dbReference type="Rhea" id="RHEA-COMP:10748"/>
        <dbReference type="ChEBI" id="CHEBI:83833"/>
        <dbReference type="ChEBI" id="CHEBI:83834"/>
        <dbReference type="EC" id="5.2.1.8"/>
    </reaction>
</comment>
<proteinExistence type="inferred from homology"/>
<sequence length="246" mass="27119">MGRGLSLWSNATDEVVTEPLTLTEGTYAVFHTSDGEFLVRLYPDKAPKTVENFVQLATGKKEWTHPITEARSSRPLYNNTLIYNIVEDVAIKGGDPTNKGEGGPGYMLDLEVSPDLTFNERGVLAMQSASKNKANGSRWFITLVPMPDYTGRYSAFGKVIAGLDVVRQISRKPTKRPLEPLDPTVVYSIEIIEVPPKHVTTARLATENGIRVVTVDKEFKSLEKPAEEEEETTGTKASSEETTTTP</sequence>
<feature type="region of interest" description="Disordered" evidence="4">
    <location>
        <begin position="218"/>
        <end position="246"/>
    </location>
</feature>
<dbReference type="AlphaFoldDB" id="A0A2Z4Y809"/>
<accession>A0A2Z4Y809</accession>
<dbReference type="InterPro" id="IPR002130">
    <property type="entry name" value="Cyclophilin-type_PPIase_dom"/>
</dbReference>